<dbReference type="PANTHER" id="PTHR42866">
    <property type="entry name" value="3-DEOXY-MANNO-OCTULOSONATE CYTIDYLYLTRANSFERASE"/>
    <property type="match status" value="1"/>
</dbReference>
<evidence type="ECO:0000313" key="2">
    <source>
        <dbReference type="Proteomes" id="UP000595362"/>
    </source>
</evidence>
<dbReference type="Pfam" id="PF02348">
    <property type="entry name" value="CTP_transf_3"/>
    <property type="match status" value="1"/>
</dbReference>
<organism evidence="1 2">
    <name type="scientific">Micavibrio aeruginosavorus</name>
    <dbReference type="NCBI Taxonomy" id="349221"/>
    <lineage>
        <taxon>Bacteria</taxon>
        <taxon>Pseudomonadati</taxon>
        <taxon>Bdellovibrionota</taxon>
        <taxon>Bdellovibrionia</taxon>
        <taxon>Bdellovibrionales</taxon>
        <taxon>Pseudobdellovibrionaceae</taxon>
        <taxon>Micavibrio</taxon>
    </lineage>
</organism>
<dbReference type="GO" id="GO:0005829">
    <property type="term" value="C:cytosol"/>
    <property type="evidence" value="ECO:0007669"/>
    <property type="project" value="TreeGrafter"/>
</dbReference>
<dbReference type="InterPro" id="IPR003329">
    <property type="entry name" value="Cytidylyl_trans"/>
</dbReference>
<dbReference type="InterPro" id="IPR029044">
    <property type="entry name" value="Nucleotide-diphossugar_trans"/>
</dbReference>
<dbReference type="Proteomes" id="UP000595362">
    <property type="component" value="Chromosome"/>
</dbReference>
<dbReference type="EMBL" id="CP066681">
    <property type="protein sequence ID" value="QQG36321.1"/>
    <property type="molecule type" value="Genomic_DNA"/>
</dbReference>
<gene>
    <name evidence="1" type="ORF">HYS17_00575</name>
</gene>
<sequence>MKVTATIEARMGATRLPGKVMLPFGGLPMLQRKIERVARCRTVNAIKVLTTINPVNQIIEDMCHRIDCPVFRGSEEDVLDRVLQGTADENPDIIVQLTGDNPLIDPDLIDQTVQHLIDHNLDLASNSLTQRVLIGLNVRCFKRKALQRADQLCKDPMIRVHGGYYIQLHPDDFKIGEPPVDPRYIVSDIRLTVDEPRDYELARRVFETLHATKPAFGADDILDLFARFPEWKKINASVQQKKPGEG</sequence>
<proteinExistence type="predicted"/>
<evidence type="ECO:0000313" key="1">
    <source>
        <dbReference type="EMBL" id="QQG36321.1"/>
    </source>
</evidence>
<dbReference type="CDD" id="cd02518">
    <property type="entry name" value="GT2_SpsF"/>
    <property type="match status" value="1"/>
</dbReference>
<protein>
    <submittedName>
        <fullName evidence="1">Glycosyltransferase family protein</fullName>
    </submittedName>
</protein>
<keyword evidence="1" id="KW-0808">Transferase</keyword>
<name>A0A7T5UHU0_9BACT</name>
<dbReference type="SUPFAM" id="SSF53448">
    <property type="entry name" value="Nucleotide-diphospho-sugar transferases"/>
    <property type="match status" value="1"/>
</dbReference>
<dbReference type="Gene3D" id="3.90.550.10">
    <property type="entry name" value="Spore Coat Polysaccharide Biosynthesis Protein SpsA, Chain A"/>
    <property type="match status" value="1"/>
</dbReference>
<dbReference type="PANTHER" id="PTHR42866:SF1">
    <property type="entry name" value="SPORE COAT POLYSACCHARIDE BIOSYNTHESIS PROTEIN SPSF"/>
    <property type="match status" value="1"/>
</dbReference>
<reference evidence="1 2" key="1">
    <citation type="submission" date="2020-07" db="EMBL/GenBank/DDBJ databases">
        <title>Huge and variable diversity of episymbiotic CPR bacteria and DPANN archaea in groundwater ecosystems.</title>
        <authorList>
            <person name="He C.Y."/>
            <person name="Keren R."/>
            <person name="Whittaker M."/>
            <person name="Farag I.F."/>
            <person name="Doudna J."/>
            <person name="Cate J.H.D."/>
            <person name="Banfield J.F."/>
        </authorList>
    </citation>
    <scope>NUCLEOTIDE SEQUENCE [LARGE SCALE GENOMIC DNA]</scope>
    <source>
        <strain evidence="1">NC_groundwater_70_Ag_B-0.1um_54_66</strain>
    </source>
</reference>
<dbReference type="AlphaFoldDB" id="A0A7T5UHU0"/>
<dbReference type="GO" id="GO:0016740">
    <property type="term" value="F:transferase activity"/>
    <property type="evidence" value="ECO:0007669"/>
    <property type="project" value="UniProtKB-KW"/>
</dbReference>
<accession>A0A7T5UHU0</accession>